<dbReference type="Gene3D" id="1.10.150.390">
    <property type="match status" value="1"/>
</dbReference>
<feature type="binding site" evidence="7">
    <location>
        <position position="305"/>
    </location>
    <ligand>
        <name>Zn(2+)</name>
        <dbReference type="ChEBI" id="CHEBI:29105"/>
    </ligand>
</feature>
<reference evidence="11" key="1">
    <citation type="journal article" date="2017" name="J. Phycol.">
        <title>Analysis of chloroplast genomes and a supermatrix inform reclassification of the Rhodomelaceae (Rhodophyta).</title>
        <authorList>
            <person name="Diaz-Tapia P."/>
            <person name="Maggs C.A."/>
            <person name="West J.A."/>
            <person name="Verbruggen H."/>
        </authorList>
    </citation>
    <scope>NUCLEOTIDE SEQUENCE</scope>
    <source>
        <strain evidence="11">PD1020</strain>
    </source>
</reference>
<dbReference type="Pfam" id="PF04998">
    <property type="entry name" value="RNA_pol_Rpb1_5"/>
    <property type="match status" value="2"/>
</dbReference>
<keyword evidence="6 7" id="KW-0804">Transcription</keyword>
<dbReference type="InterPro" id="IPR007083">
    <property type="entry name" value="RNA_pol_Rpb1_4"/>
</dbReference>
<evidence type="ECO:0000256" key="1">
    <source>
        <dbReference type="ARBA" id="ARBA00022478"/>
    </source>
</evidence>
<keyword evidence="1 7" id="KW-0240">DNA-directed RNA polymerase</keyword>
<proteinExistence type="inferred from homology"/>
<evidence type="ECO:0000256" key="6">
    <source>
        <dbReference type="ARBA" id="ARBA00023163"/>
    </source>
</evidence>
<dbReference type="CDD" id="cd02655">
    <property type="entry name" value="RNAP_beta'_C"/>
    <property type="match status" value="1"/>
</dbReference>
<comment type="similarity">
    <text evidence="7">Belongs to the RNA polymerase beta' chain family. RpoC2 subfamily.</text>
</comment>
<gene>
    <name evidence="7 11" type="primary">rpoC2</name>
</gene>
<keyword evidence="5 7" id="KW-0862">Zinc</keyword>
<dbReference type="EMBL" id="MF101441">
    <property type="protein sequence ID" value="ARW66206.1"/>
    <property type="molecule type" value="Genomic_DNA"/>
</dbReference>
<evidence type="ECO:0000256" key="3">
    <source>
        <dbReference type="ARBA" id="ARBA00022695"/>
    </source>
</evidence>
<name>A0A1Z1MJT7_SPYFI</name>
<dbReference type="FunFam" id="1.10.150.390:FF:000002">
    <property type="entry name" value="DNA-directed RNA polymerase subunit beta"/>
    <property type="match status" value="1"/>
</dbReference>
<comment type="cofactor">
    <cofactor evidence="7">
        <name>Zn(2+)</name>
        <dbReference type="ChEBI" id="CHEBI:29105"/>
    </cofactor>
    <text evidence="7">Binds 1 Zn(2+) ion per subunit.</text>
</comment>
<evidence type="ECO:0000313" key="11">
    <source>
        <dbReference type="EMBL" id="ARW66206.1"/>
    </source>
</evidence>
<geneLocation type="chloroplast" evidence="11"/>
<dbReference type="SUPFAM" id="SSF64484">
    <property type="entry name" value="beta and beta-prime subunits of DNA dependent RNA-polymerase"/>
    <property type="match status" value="1"/>
</dbReference>
<feature type="domain" description="RNA polymerase Rpb1" evidence="9">
    <location>
        <begin position="173"/>
        <end position="526"/>
    </location>
</feature>
<dbReference type="GO" id="GO:0003899">
    <property type="term" value="F:DNA-directed RNA polymerase activity"/>
    <property type="evidence" value="ECO:0007669"/>
    <property type="project" value="UniProtKB-UniRule"/>
</dbReference>
<feature type="domain" description="RNA polymerase Rpb1" evidence="9">
    <location>
        <begin position="1043"/>
        <end position="1129"/>
    </location>
</feature>
<dbReference type="GeneID" id="33359314"/>
<dbReference type="Gene3D" id="1.10.274.100">
    <property type="entry name" value="RNA polymerase Rpb1, domain 3"/>
    <property type="match status" value="1"/>
</dbReference>
<keyword evidence="11" id="KW-0934">Plastid</keyword>
<dbReference type="GO" id="GO:0003677">
    <property type="term" value="F:DNA binding"/>
    <property type="evidence" value="ECO:0007669"/>
    <property type="project" value="UniProtKB-UniRule"/>
</dbReference>
<dbReference type="RefSeq" id="YP_009397020.1">
    <property type="nucleotide sequence ID" value="NC_035285.1"/>
</dbReference>
<accession>A0A1Z1MJT7</accession>
<dbReference type="InterPro" id="IPR012756">
    <property type="entry name" value="DNA-dir_RpoC2_beta_pp"/>
</dbReference>
<feature type="domain" description="RNA polymerase Rpb1" evidence="8">
    <location>
        <begin position="12"/>
        <end position="63"/>
    </location>
</feature>
<evidence type="ECO:0000256" key="7">
    <source>
        <dbReference type="HAMAP-Rule" id="MF_01324"/>
    </source>
</evidence>
<evidence type="ECO:0000256" key="4">
    <source>
        <dbReference type="ARBA" id="ARBA00022723"/>
    </source>
</evidence>
<dbReference type="PANTHER" id="PTHR19376:SF68">
    <property type="entry name" value="DNA-DIRECTED RNA POLYMERASE SUBUNIT BETA"/>
    <property type="match status" value="1"/>
</dbReference>
<evidence type="ECO:0000256" key="5">
    <source>
        <dbReference type="ARBA" id="ARBA00022833"/>
    </source>
</evidence>
<evidence type="ECO:0000259" key="9">
    <source>
        <dbReference type="Pfam" id="PF04998"/>
    </source>
</evidence>
<feature type="binding site" evidence="7">
    <location>
        <position position="221"/>
    </location>
    <ligand>
        <name>Zn(2+)</name>
        <dbReference type="ChEBI" id="CHEBI:29105"/>
    </ligand>
</feature>
<evidence type="ECO:0000256" key="2">
    <source>
        <dbReference type="ARBA" id="ARBA00022679"/>
    </source>
</evidence>
<dbReference type="InterPro" id="IPR007081">
    <property type="entry name" value="RNA_pol_Rpb1_5"/>
</dbReference>
<dbReference type="Pfam" id="PF05000">
    <property type="entry name" value="RNA_pol_Rpb1_4"/>
    <property type="match status" value="1"/>
</dbReference>
<comment type="catalytic activity">
    <reaction evidence="7">
        <text>RNA(n) + a ribonucleoside 5'-triphosphate = RNA(n+1) + diphosphate</text>
        <dbReference type="Rhea" id="RHEA:21248"/>
        <dbReference type="Rhea" id="RHEA-COMP:14527"/>
        <dbReference type="Rhea" id="RHEA-COMP:17342"/>
        <dbReference type="ChEBI" id="CHEBI:33019"/>
        <dbReference type="ChEBI" id="CHEBI:61557"/>
        <dbReference type="ChEBI" id="CHEBI:140395"/>
        <dbReference type="EC" id="2.7.7.6"/>
    </reaction>
</comment>
<protein>
    <recommendedName>
        <fullName evidence="7">DNA-directed RNA polymerase subunit beta''</fullName>
        <ecNumber evidence="7">2.7.7.6</ecNumber>
    </recommendedName>
    <alternativeName>
        <fullName evidence="7">PEP</fullName>
    </alternativeName>
    <alternativeName>
        <fullName evidence="7">Plastid-encoded RNA polymerase subunit beta''</fullName>
        <shortName evidence="7">RNA polymerase subunit beta''</shortName>
    </alternativeName>
</protein>
<dbReference type="InterPro" id="IPR007066">
    <property type="entry name" value="RNA_pol_Rpb1_3"/>
</dbReference>
<dbReference type="GO" id="GO:0000428">
    <property type="term" value="C:DNA-directed RNA polymerase complex"/>
    <property type="evidence" value="ECO:0007669"/>
    <property type="project" value="UniProtKB-KW"/>
</dbReference>
<dbReference type="Gene3D" id="1.10.132.30">
    <property type="match status" value="1"/>
</dbReference>
<comment type="function">
    <text evidence="7">DNA-dependent RNA polymerase catalyzes the transcription of DNA into RNA using the four ribonucleoside triphosphates as substrates.</text>
</comment>
<sequence>MKNIFEKTYFYNKIVDKSQLKYLITWAFRNYGIARAANMADKLKDLGFHYATKAGISLSIEDLRIPPTKQNLLNSTHQTIKDVDIKYRRGEITIVERFQKVIDTWNYASETLKKQVVHYFKNTDPLNSIYMMAFSGARANISQVRQLVGMRGLMADPQGQIIDLPISSNFREGLTVTDYFISSYGARKGLVDTALRTADSGYLTRRLVDVAQDVIVQEYDCKTSKGILIEPMIDRQKTLIDFDQALLGRVLAEDVRHPVSNDLLAKFGQSIDPNLAQVIIKSGLRKILVRSPLTCDSIKSVCQLCYGWNLAHGKMVDLGEAIGIIAAQSIGEPGTQLTMRTFHTGGVFTGELTQNLISPINGRIYYDSNMLSSHTRTKHGDWAMLVNADSRVTIFNKDQKIDFDIPKESLILLSDKSKIEKGQILAEYPISNRSITERAQKALIADFSGSVYLTDSQAYHRFNSSSNSINSSDGKIAWILAGQVYDLPNDARLEVDNHQILLENHLLARTEIVANYTGRLHFVPSKNKSFSKILLITASKLFTNVKLIPSYSNNYRYNVIQVANKDNFFLKINPYKKISNNQIIADLISSVYKTKTGGIIKYLDISLQKNHDICDQEDQQDSYHIRGSGYILWIPEETHEINKDASLLLVSHGQFVEAGTEIIKNIFVNNSGVLEIIQRDGIIREIVVKPGYLYPMNEMNLSQDYTKSRGFLRPGETMMSKFTTEKLIYWESFQVNNEFFLLIRPVIIYSVPPKIISLDFSNDSFGLDMIDIVLVRKTYFRDGERIKSVFGVNLITTHLVLKLKNDALYLNCSMYFEPSSSGASSYLVKFIVADLITIKELNLPNVKDIYSKTIFLIQDNQIVQKNSTIAQIDIFSAIEGQIAYIDNVSSINRRILVITPSNTRIISIDNSQSIFVKINDWIYEGDLIATNVTSYYSGQVISVRDNQITLRIGQPYLISPGSFLHVGHQALVQRGENIATLIFERIKTGDIVQGLPRIEEILEARKKSDNSFNPHDILDNRFRFYLNQGLNIYDSTRLSFLDIQLLLVKEVQLVYQSQGVDISDKHIEVIVRQMTSKIKIEAGGETDYLPGEIVELQKVQSVNQSLVLINKIQATYRPILLGITKASLNTDSFISAASFQETTKVLTDAAISGKLDWLKGLKENVIIGRLIPAGTGFNVHTGSKLFDNNINYENSNFNVSSQDIISDIDHDIPFEDIIVDDRMIHDYNLNSDNN</sequence>
<evidence type="ECO:0000259" key="10">
    <source>
        <dbReference type="Pfam" id="PF05000"/>
    </source>
</evidence>
<dbReference type="AlphaFoldDB" id="A0A1Z1MJT7"/>
<evidence type="ECO:0000259" key="8">
    <source>
        <dbReference type="Pfam" id="PF04983"/>
    </source>
</evidence>
<dbReference type="PANTHER" id="PTHR19376">
    <property type="entry name" value="DNA-DIRECTED RNA POLYMERASE"/>
    <property type="match status" value="1"/>
</dbReference>
<dbReference type="InterPro" id="IPR045867">
    <property type="entry name" value="DNA-dir_RpoC_beta_prime"/>
</dbReference>
<dbReference type="GO" id="GO:0009507">
    <property type="term" value="C:chloroplast"/>
    <property type="evidence" value="ECO:0007669"/>
    <property type="project" value="UniProtKB-SubCell"/>
</dbReference>
<dbReference type="InterPro" id="IPR042102">
    <property type="entry name" value="RNA_pol_Rpb1_3_sf"/>
</dbReference>
<dbReference type="Pfam" id="PF04983">
    <property type="entry name" value="RNA_pol_Rpb1_3"/>
    <property type="match status" value="1"/>
</dbReference>
<keyword evidence="11" id="KW-0150">Chloroplast</keyword>
<dbReference type="NCBIfam" id="TIGR02388">
    <property type="entry name" value="rpoC2_cyan"/>
    <property type="match status" value="1"/>
</dbReference>
<keyword evidence="3 7" id="KW-0548">Nucleotidyltransferase</keyword>
<dbReference type="GO" id="GO:0008270">
    <property type="term" value="F:zinc ion binding"/>
    <property type="evidence" value="ECO:0007669"/>
    <property type="project" value="UniProtKB-UniRule"/>
</dbReference>
<keyword evidence="4 7" id="KW-0479">Metal-binding</keyword>
<dbReference type="Gene3D" id="1.10.1790.20">
    <property type="match status" value="1"/>
</dbReference>
<comment type="subcellular location">
    <subcellularLocation>
        <location evidence="7">Plastid</location>
        <location evidence="7">Chloroplast</location>
    </subcellularLocation>
</comment>
<dbReference type="InterPro" id="IPR038120">
    <property type="entry name" value="Rpb1_funnel_sf"/>
</dbReference>
<comment type="subunit">
    <text evidence="7">In plastids the minimal PEP RNA polymerase catalytic core is composed of four subunits: alpha, beta, beta', and beta''. When a (nuclear-encoded) sigma factor is associated with the core the holoenzyme is formed, which can initiate transcription.</text>
</comment>
<feature type="binding site" evidence="7">
    <location>
        <position position="302"/>
    </location>
    <ligand>
        <name>Zn(2+)</name>
        <dbReference type="ChEBI" id="CHEBI:29105"/>
    </ligand>
</feature>
<feature type="binding site" evidence="7">
    <location>
        <position position="295"/>
    </location>
    <ligand>
        <name>Zn(2+)</name>
        <dbReference type="ChEBI" id="CHEBI:29105"/>
    </ligand>
</feature>
<organism evidence="11">
    <name type="scientific">Spyridia filamentosa</name>
    <name type="common">Red alga</name>
    <name type="synonym">Fucus filamentosus</name>
    <dbReference type="NCBI Taxonomy" id="196632"/>
    <lineage>
        <taxon>Eukaryota</taxon>
        <taxon>Rhodophyta</taxon>
        <taxon>Florideophyceae</taxon>
        <taxon>Rhodymeniophycidae</taxon>
        <taxon>Ceramiales</taxon>
        <taxon>Spyridiaceae</taxon>
        <taxon>Spyridia</taxon>
    </lineage>
</organism>
<dbReference type="GO" id="GO:0006351">
    <property type="term" value="P:DNA-templated transcription"/>
    <property type="evidence" value="ECO:0007669"/>
    <property type="project" value="UniProtKB-UniRule"/>
</dbReference>
<dbReference type="EC" id="2.7.7.6" evidence="7"/>
<keyword evidence="2 7" id="KW-0808">Transferase</keyword>
<dbReference type="HAMAP" id="MF_01324">
    <property type="entry name" value="RNApol_bact_RpoC2"/>
    <property type="match status" value="1"/>
</dbReference>
<feature type="domain" description="RNA polymerase Rpb1" evidence="10">
    <location>
        <begin position="92"/>
        <end position="171"/>
    </location>
</feature>